<comment type="caution">
    <text evidence="1">The sequence shown here is derived from an EMBL/GenBank/DDBJ whole genome shotgun (WGS) entry which is preliminary data.</text>
</comment>
<protein>
    <submittedName>
        <fullName evidence="1">Uncharacterized protein</fullName>
    </submittedName>
</protein>
<reference evidence="1 2" key="1">
    <citation type="journal article" date="2019" name="Commun. Biol.">
        <title>The bagworm genome reveals a unique fibroin gene that provides high tensile strength.</title>
        <authorList>
            <person name="Kono N."/>
            <person name="Nakamura H."/>
            <person name="Ohtoshi R."/>
            <person name="Tomita M."/>
            <person name="Numata K."/>
            <person name="Arakawa K."/>
        </authorList>
    </citation>
    <scope>NUCLEOTIDE SEQUENCE [LARGE SCALE GENOMIC DNA]</scope>
</reference>
<sequence>MSRLRILSMVSPRTTPVRLRAVTHGPANPESSSCCLCHLCHTSVTGEFVLGFVSGCSPVTGVDNKFIAIDLIVSTTFAIRHD</sequence>
<keyword evidence="2" id="KW-1185">Reference proteome</keyword>
<proteinExistence type="predicted"/>
<gene>
    <name evidence="1" type="ORF">EVAR_69288_1</name>
</gene>
<dbReference type="AlphaFoldDB" id="A0A4C1SCP6"/>
<evidence type="ECO:0000313" key="2">
    <source>
        <dbReference type="Proteomes" id="UP000299102"/>
    </source>
</evidence>
<dbReference type="Proteomes" id="UP000299102">
    <property type="component" value="Unassembled WGS sequence"/>
</dbReference>
<evidence type="ECO:0000313" key="1">
    <source>
        <dbReference type="EMBL" id="GBO98967.1"/>
    </source>
</evidence>
<name>A0A4C1SCP6_EUMVA</name>
<organism evidence="1 2">
    <name type="scientific">Eumeta variegata</name>
    <name type="common">Bagworm moth</name>
    <name type="synonym">Eumeta japonica</name>
    <dbReference type="NCBI Taxonomy" id="151549"/>
    <lineage>
        <taxon>Eukaryota</taxon>
        <taxon>Metazoa</taxon>
        <taxon>Ecdysozoa</taxon>
        <taxon>Arthropoda</taxon>
        <taxon>Hexapoda</taxon>
        <taxon>Insecta</taxon>
        <taxon>Pterygota</taxon>
        <taxon>Neoptera</taxon>
        <taxon>Endopterygota</taxon>
        <taxon>Lepidoptera</taxon>
        <taxon>Glossata</taxon>
        <taxon>Ditrysia</taxon>
        <taxon>Tineoidea</taxon>
        <taxon>Psychidae</taxon>
        <taxon>Oiketicinae</taxon>
        <taxon>Eumeta</taxon>
    </lineage>
</organism>
<accession>A0A4C1SCP6</accession>
<dbReference type="EMBL" id="BGZK01003232">
    <property type="protein sequence ID" value="GBO98967.1"/>
    <property type="molecule type" value="Genomic_DNA"/>
</dbReference>